<keyword evidence="1" id="KW-0479">Metal-binding</keyword>
<feature type="zinc finger region" description="C3H1-type" evidence="1">
    <location>
        <begin position="26"/>
        <end position="47"/>
    </location>
</feature>
<sequence length="631" mass="70338">MSFGGETCAGRWEITYGLGSSWEWLPCERFRRGKCDGRDCRYSHAEDVMKRRMNLCSYVAKNKNCPNKDQCRDSHDKSAHPCYGYHGYAKCPPESRCELSHSPLEESWQRKDFTKFYFDKLAYKLRKERENGKTPTFWWTGLVDAETARRAAVKDGFAKYIEQRGTGGNRKRQSESGGEGKNPSETSRKVPRHQKAPSSEAHHQIQMTWHDLHAKNDRGVACSAPNLENLAPLIQKTPGMQREEDTSPVPDTSQDDTGPRRERAEGRQEEDTSPVPDTSQDDTGPRRERAEGRQVAPQMSSYASGKGGHTGPCFDFQAFGACSKRNDSPDSHQQMCISEALDFVHKHAPQLSKLIEEAPQDHTNRWWYGLLKFNKRTPNPDLDEAAERGYRALHPRPPSQSLYSTLRPQFNNPRPAGANLHLNSVPNPPPPPQHCAPPPPPQHCAPPPPQHCAPPPPPQHCVPPPPPQHCAQPPLPPHYAPPPLPPHYAPPPFSQPRAPPPFPQHRAPPPLPQHRAPPPFPQHCAPPPDELSSRPNFFVGYFGPQGVFVDQSVAHVGPSLNRVRPKAGHHAAALDAVTGGGYYTAPPARHLPERRTEIGYGTHAAVPAGPFMHGAQQDGVQRPRLGQRDQR</sequence>
<feature type="region of interest" description="Disordered" evidence="2">
    <location>
        <begin position="162"/>
        <end position="203"/>
    </location>
</feature>
<gene>
    <name evidence="4" type="ORF">Cvel_4505</name>
</gene>
<accession>A0A0G4GC69</accession>
<evidence type="ECO:0000256" key="1">
    <source>
        <dbReference type="PROSITE-ProRule" id="PRU00723"/>
    </source>
</evidence>
<feature type="compositionally biased region" description="Basic and acidic residues" evidence="2">
    <location>
        <begin position="257"/>
        <end position="270"/>
    </location>
</feature>
<proteinExistence type="predicted"/>
<keyword evidence="1" id="KW-0863">Zinc-finger</keyword>
<keyword evidence="1" id="KW-0862">Zinc</keyword>
<dbReference type="GO" id="GO:0008270">
    <property type="term" value="F:zinc ion binding"/>
    <property type="evidence" value="ECO:0007669"/>
    <property type="project" value="UniProtKB-KW"/>
</dbReference>
<feature type="compositionally biased region" description="Basic and acidic residues" evidence="2">
    <location>
        <begin position="283"/>
        <end position="292"/>
    </location>
</feature>
<feature type="zinc finger region" description="C3H1-type" evidence="1">
    <location>
        <begin position="50"/>
        <end position="78"/>
    </location>
</feature>
<feature type="region of interest" description="Disordered" evidence="2">
    <location>
        <begin position="238"/>
        <end position="307"/>
    </location>
</feature>
<dbReference type="PhylomeDB" id="A0A0G4GC69"/>
<dbReference type="PROSITE" id="PS50103">
    <property type="entry name" value="ZF_C3H1"/>
    <property type="match status" value="2"/>
</dbReference>
<dbReference type="Gene3D" id="4.10.1000.10">
    <property type="entry name" value="Zinc finger, CCCH-type"/>
    <property type="match status" value="1"/>
</dbReference>
<dbReference type="AlphaFoldDB" id="A0A0G4GC69"/>
<evidence type="ECO:0000256" key="2">
    <source>
        <dbReference type="SAM" id="MobiDB-lite"/>
    </source>
</evidence>
<dbReference type="InterPro" id="IPR000571">
    <property type="entry name" value="Znf_CCCH"/>
</dbReference>
<reference evidence="4" key="1">
    <citation type="submission" date="2014-11" db="EMBL/GenBank/DDBJ databases">
        <authorList>
            <person name="Otto D Thomas"/>
            <person name="Naeem Raeece"/>
        </authorList>
    </citation>
    <scope>NUCLEOTIDE SEQUENCE</scope>
</reference>
<feature type="domain" description="C3H1-type" evidence="3">
    <location>
        <begin position="26"/>
        <end position="47"/>
    </location>
</feature>
<name>A0A0G4GC69_9ALVE</name>
<feature type="compositionally biased region" description="Polar residues" evidence="2">
    <location>
        <begin position="399"/>
        <end position="412"/>
    </location>
</feature>
<feature type="region of interest" description="Disordered" evidence="2">
    <location>
        <begin position="392"/>
        <end position="518"/>
    </location>
</feature>
<protein>
    <recommendedName>
        <fullName evidence="3">C3H1-type domain-containing protein</fullName>
    </recommendedName>
</protein>
<dbReference type="EMBL" id="CDMZ01001081">
    <property type="protein sequence ID" value="CEM26890.1"/>
    <property type="molecule type" value="Genomic_DNA"/>
</dbReference>
<evidence type="ECO:0000259" key="3">
    <source>
        <dbReference type="PROSITE" id="PS50103"/>
    </source>
</evidence>
<feature type="region of interest" description="Disordered" evidence="2">
    <location>
        <begin position="604"/>
        <end position="631"/>
    </location>
</feature>
<dbReference type="VEuPathDB" id="CryptoDB:Cvel_4505"/>
<evidence type="ECO:0000313" key="4">
    <source>
        <dbReference type="EMBL" id="CEM26890.1"/>
    </source>
</evidence>
<dbReference type="SMART" id="SM00356">
    <property type="entry name" value="ZnF_C3H1"/>
    <property type="match status" value="2"/>
</dbReference>
<feature type="domain" description="C3H1-type" evidence="3">
    <location>
        <begin position="50"/>
        <end position="78"/>
    </location>
</feature>
<organism evidence="4">
    <name type="scientific">Chromera velia CCMP2878</name>
    <dbReference type="NCBI Taxonomy" id="1169474"/>
    <lineage>
        <taxon>Eukaryota</taxon>
        <taxon>Sar</taxon>
        <taxon>Alveolata</taxon>
        <taxon>Colpodellida</taxon>
        <taxon>Chromeraceae</taxon>
        <taxon>Chromera</taxon>
    </lineage>
</organism>
<feature type="compositionally biased region" description="Pro residues" evidence="2">
    <location>
        <begin position="426"/>
        <end position="518"/>
    </location>
</feature>